<accession>A0A1T3P2L3</accession>
<evidence type="ECO:0000256" key="1">
    <source>
        <dbReference type="SAM" id="MobiDB-lite"/>
    </source>
</evidence>
<evidence type="ECO:0008006" key="5">
    <source>
        <dbReference type="Google" id="ProtNLM"/>
    </source>
</evidence>
<dbReference type="Proteomes" id="UP000190037">
    <property type="component" value="Unassembled WGS sequence"/>
</dbReference>
<keyword evidence="4" id="KW-1185">Reference proteome</keyword>
<evidence type="ECO:0000313" key="3">
    <source>
        <dbReference type="EMBL" id="OPC83211.1"/>
    </source>
</evidence>
<reference evidence="3 4" key="1">
    <citation type="submission" date="2017-03" db="EMBL/GenBank/DDBJ databases">
        <title>Draft genome sequence of Streptomyces scabrisporus NF3, endophyte isolated from Amphipterygium adstringens.</title>
        <authorList>
            <person name="Vazquez M."/>
            <person name="Ceapa C.D."/>
            <person name="Rodriguez Luna D."/>
            <person name="Sanchez Esquivel S."/>
        </authorList>
    </citation>
    <scope>NUCLEOTIDE SEQUENCE [LARGE SCALE GENOMIC DNA]</scope>
    <source>
        <strain evidence="3 4">NF3</strain>
    </source>
</reference>
<dbReference type="EMBL" id="MWQN01000001">
    <property type="protein sequence ID" value="OPC83211.1"/>
    <property type="molecule type" value="Genomic_DNA"/>
</dbReference>
<proteinExistence type="predicted"/>
<comment type="caution">
    <text evidence="3">The sequence shown here is derived from an EMBL/GenBank/DDBJ whole genome shotgun (WGS) entry which is preliminary data.</text>
</comment>
<dbReference type="AlphaFoldDB" id="A0A1T3P2L3"/>
<feature type="transmembrane region" description="Helical" evidence="2">
    <location>
        <begin position="29"/>
        <end position="50"/>
    </location>
</feature>
<dbReference type="RefSeq" id="WP_078977506.1">
    <property type="nucleotide sequence ID" value="NZ_MWQN01000001.1"/>
</dbReference>
<dbReference type="InterPro" id="IPR025445">
    <property type="entry name" value="DUF4191"/>
</dbReference>
<sequence>MASKEPSEKSGRLKQIRLAYQQTKKADPWVGLIVAAWGLGVFAVLLAIGFWWGHPIYLGIFGALVGLLAAAFIFGRRAEKSVLGQMEGQPGAALAVMQSLKRGWVVTPTVAITRNQDVVHRAVGRPGIILVGEGQTGRVTRLLADEKKRMSRLAANTTVHTIIVGNDEGQVPLLKLQRHIMKLTPTMAKPEVAQVNDRLRAVGDLMKNMPVPKGPMPKGARMPRGPRG</sequence>
<dbReference type="Pfam" id="PF13829">
    <property type="entry name" value="DUF4191"/>
    <property type="match status" value="1"/>
</dbReference>
<feature type="region of interest" description="Disordered" evidence="1">
    <location>
        <begin position="206"/>
        <end position="228"/>
    </location>
</feature>
<keyword evidence="2" id="KW-0472">Membrane</keyword>
<keyword evidence="2" id="KW-1133">Transmembrane helix</keyword>
<feature type="transmembrane region" description="Helical" evidence="2">
    <location>
        <begin position="56"/>
        <end position="75"/>
    </location>
</feature>
<protein>
    <recommendedName>
        <fullName evidence="5">DUF4191 domain-containing protein</fullName>
    </recommendedName>
</protein>
<dbReference type="eggNOG" id="ENOG502ZA62">
    <property type="taxonomic scope" value="Bacteria"/>
</dbReference>
<dbReference type="STRING" id="159449.B4N89_21745"/>
<name>A0A1T3P2L3_9ACTN</name>
<gene>
    <name evidence="3" type="ORF">B4N89_21745</name>
</gene>
<keyword evidence="2" id="KW-0812">Transmembrane</keyword>
<evidence type="ECO:0000256" key="2">
    <source>
        <dbReference type="SAM" id="Phobius"/>
    </source>
</evidence>
<organism evidence="3 4">
    <name type="scientific">Embleya scabrispora</name>
    <dbReference type="NCBI Taxonomy" id="159449"/>
    <lineage>
        <taxon>Bacteria</taxon>
        <taxon>Bacillati</taxon>
        <taxon>Actinomycetota</taxon>
        <taxon>Actinomycetes</taxon>
        <taxon>Kitasatosporales</taxon>
        <taxon>Streptomycetaceae</taxon>
        <taxon>Embleya</taxon>
    </lineage>
</organism>
<evidence type="ECO:0000313" key="4">
    <source>
        <dbReference type="Proteomes" id="UP000190037"/>
    </source>
</evidence>
<dbReference type="OrthoDB" id="8479889at2"/>